<feature type="transmembrane region" description="Helical" evidence="1">
    <location>
        <begin position="74"/>
        <end position="98"/>
    </location>
</feature>
<gene>
    <name evidence="3" type="ORF">NY014_11410</name>
</gene>
<dbReference type="InterPro" id="IPR003675">
    <property type="entry name" value="Rce1/LyrA-like_dom"/>
</dbReference>
<name>A0ABT2G6Z4_9BACT</name>
<keyword evidence="3" id="KW-0378">Hydrolase</keyword>
<keyword evidence="1" id="KW-1133">Transmembrane helix</keyword>
<feature type="transmembrane region" description="Helical" evidence="1">
    <location>
        <begin position="110"/>
        <end position="128"/>
    </location>
</feature>
<dbReference type="GO" id="GO:0008237">
    <property type="term" value="F:metallopeptidase activity"/>
    <property type="evidence" value="ECO:0007669"/>
    <property type="project" value="UniProtKB-KW"/>
</dbReference>
<sequence length="259" mass="29846">MSTQEKKEIILFSTIAIGLSSLICYISYETNNSNLSILSVFTPSILALVFTAINKGKKGVYELFIKQTIKKTRIKWLLLSLIGIPLVGSLAMLTSLNFDISKFSLRTYQLMPQIVVIILIALGEEYGWRGFLLPRLMNKFNLFYSSIILGLIWGFWHFPAYLIGTGVPLQMNFMVFLLWVILGTLFISWIYYYTKSVLTSILAHIGANAAFNYLLILPEFTGSMNTFWVFIFYLSIMMMIIFYVRRKDLIKGYNNVYKK</sequence>
<evidence type="ECO:0000259" key="2">
    <source>
        <dbReference type="Pfam" id="PF02517"/>
    </source>
</evidence>
<keyword evidence="3" id="KW-0645">Protease</keyword>
<feature type="transmembrane region" description="Helical" evidence="1">
    <location>
        <begin position="9"/>
        <end position="28"/>
    </location>
</feature>
<reference evidence="3 4" key="1">
    <citation type="submission" date="2022-08" db="EMBL/GenBank/DDBJ databases">
        <title>Algoriphagus sp. CAU 1643 isolated from mud.</title>
        <authorList>
            <person name="Kim W."/>
        </authorList>
    </citation>
    <scope>NUCLEOTIDE SEQUENCE [LARGE SCALE GENOMIC DNA]</scope>
    <source>
        <strain evidence="3 4">CAU 1643</strain>
    </source>
</reference>
<dbReference type="RefSeq" id="WP_259414711.1">
    <property type="nucleotide sequence ID" value="NZ_JANWGH010000002.1"/>
</dbReference>
<keyword evidence="1" id="KW-0812">Transmembrane</keyword>
<feature type="transmembrane region" description="Helical" evidence="1">
    <location>
        <begin position="171"/>
        <end position="192"/>
    </location>
</feature>
<protein>
    <submittedName>
        <fullName evidence="3">CPBP family intramembrane metalloprotease</fullName>
    </submittedName>
</protein>
<feature type="domain" description="CAAX prenyl protease 2/Lysostaphin resistance protein A-like" evidence="2">
    <location>
        <begin position="112"/>
        <end position="209"/>
    </location>
</feature>
<evidence type="ECO:0000256" key="1">
    <source>
        <dbReference type="SAM" id="Phobius"/>
    </source>
</evidence>
<feature type="transmembrane region" description="Helical" evidence="1">
    <location>
        <begin position="227"/>
        <end position="244"/>
    </location>
</feature>
<organism evidence="3 4">
    <name type="scientific">Algoriphagus limi</name>
    <dbReference type="NCBI Taxonomy" id="2975273"/>
    <lineage>
        <taxon>Bacteria</taxon>
        <taxon>Pseudomonadati</taxon>
        <taxon>Bacteroidota</taxon>
        <taxon>Cytophagia</taxon>
        <taxon>Cytophagales</taxon>
        <taxon>Cyclobacteriaceae</taxon>
        <taxon>Algoriphagus</taxon>
    </lineage>
</organism>
<dbReference type="InterPro" id="IPR042150">
    <property type="entry name" value="MmRce1-like"/>
</dbReference>
<feature type="transmembrane region" description="Helical" evidence="1">
    <location>
        <begin position="34"/>
        <end position="53"/>
    </location>
</feature>
<dbReference type="Pfam" id="PF02517">
    <property type="entry name" value="Rce1-like"/>
    <property type="match status" value="1"/>
</dbReference>
<comment type="caution">
    <text evidence="3">The sequence shown here is derived from an EMBL/GenBank/DDBJ whole genome shotgun (WGS) entry which is preliminary data.</text>
</comment>
<keyword evidence="4" id="KW-1185">Reference proteome</keyword>
<feature type="transmembrane region" description="Helical" evidence="1">
    <location>
        <begin position="140"/>
        <end position="159"/>
    </location>
</feature>
<evidence type="ECO:0000313" key="4">
    <source>
        <dbReference type="Proteomes" id="UP001206788"/>
    </source>
</evidence>
<keyword evidence="1" id="KW-0472">Membrane</keyword>
<proteinExistence type="predicted"/>
<dbReference type="PANTHER" id="PTHR35797">
    <property type="entry name" value="PROTEASE-RELATED"/>
    <property type="match status" value="1"/>
</dbReference>
<dbReference type="Proteomes" id="UP001206788">
    <property type="component" value="Unassembled WGS sequence"/>
</dbReference>
<accession>A0ABT2G6Z4</accession>
<dbReference type="EMBL" id="JANWGH010000002">
    <property type="protein sequence ID" value="MCS5491042.1"/>
    <property type="molecule type" value="Genomic_DNA"/>
</dbReference>
<keyword evidence="3" id="KW-0482">Metalloprotease</keyword>
<evidence type="ECO:0000313" key="3">
    <source>
        <dbReference type="EMBL" id="MCS5491042.1"/>
    </source>
</evidence>
<dbReference type="PANTHER" id="PTHR35797:SF1">
    <property type="entry name" value="PROTEASE"/>
    <property type="match status" value="1"/>
</dbReference>
<feature type="transmembrane region" description="Helical" evidence="1">
    <location>
        <begin position="197"/>
        <end position="215"/>
    </location>
</feature>